<dbReference type="InterPro" id="IPR005149">
    <property type="entry name" value="Tscrpt_reg_PadR_N"/>
</dbReference>
<sequence length="116" mass="13324">MYNCLMYSNELIKGTLKTIILKLLQDSGRMYGYEITQRVKSLTDDKINLTEGALYPTLHKLQAESLITSEQEIFNGRKRKYYSITETGQANATARAEEFISFTKTMFAIIKPQLTK</sequence>
<dbReference type="Pfam" id="PF03551">
    <property type="entry name" value="PadR"/>
    <property type="match status" value="1"/>
</dbReference>
<reference evidence="3" key="1">
    <citation type="submission" date="2016-11" db="EMBL/GenBank/DDBJ databases">
        <authorList>
            <person name="Varghese N."/>
            <person name="Submissions S."/>
        </authorList>
    </citation>
    <scope>NUCLEOTIDE SEQUENCE [LARGE SCALE GENOMIC DNA]</scope>
    <source>
        <strain evidence="3">DSM 26134</strain>
    </source>
</reference>
<feature type="domain" description="Transcription regulator PadR N-terminal" evidence="1">
    <location>
        <begin position="20"/>
        <end position="92"/>
    </location>
</feature>
<gene>
    <name evidence="2" type="ORF">SAMN04488028_104167</name>
</gene>
<dbReference type="EMBL" id="FRAA01000004">
    <property type="protein sequence ID" value="SHK31596.1"/>
    <property type="molecule type" value="Genomic_DNA"/>
</dbReference>
<dbReference type="Proteomes" id="UP000184474">
    <property type="component" value="Unassembled WGS sequence"/>
</dbReference>
<dbReference type="InterPro" id="IPR036390">
    <property type="entry name" value="WH_DNA-bd_sf"/>
</dbReference>
<name>A0A1M6RGQ7_REIAG</name>
<dbReference type="AlphaFoldDB" id="A0A1M6RGQ7"/>
<dbReference type="PANTHER" id="PTHR33169">
    <property type="entry name" value="PADR-FAMILY TRANSCRIPTIONAL REGULATOR"/>
    <property type="match status" value="1"/>
</dbReference>
<keyword evidence="3" id="KW-1185">Reference proteome</keyword>
<dbReference type="Gene3D" id="1.10.10.10">
    <property type="entry name" value="Winged helix-like DNA-binding domain superfamily/Winged helix DNA-binding domain"/>
    <property type="match status" value="1"/>
</dbReference>
<dbReference type="InterPro" id="IPR052509">
    <property type="entry name" value="Metal_resp_DNA-bind_regulator"/>
</dbReference>
<dbReference type="InterPro" id="IPR036388">
    <property type="entry name" value="WH-like_DNA-bd_sf"/>
</dbReference>
<dbReference type="PANTHER" id="PTHR33169:SF14">
    <property type="entry name" value="TRANSCRIPTIONAL REGULATOR RV3488"/>
    <property type="match status" value="1"/>
</dbReference>
<proteinExistence type="predicted"/>
<evidence type="ECO:0000313" key="2">
    <source>
        <dbReference type="EMBL" id="SHK31596.1"/>
    </source>
</evidence>
<organism evidence="2 3">
    <name type="scientific">Reichenbachiella agariperforans</name>
    <dbReference type="NCBI Taxonomy" id="156994"/>
    <lineage>
        <taxon>Bacteria</taxon>
        <taxon>Pseudomonadati</taxon>
        <taxon>Bacteroidota</taxon>
        <taxon>Cytophagia</taxon>
        <taxon>Cytophagales</taxon>
        <taxon>Reichenbachiellaceae</taxon>
        <taxon>Reichenbachiella</taxon>
    </lineage>
</organism>
<dbReference type="STRING" id="156994.SAMN04488028_104167"/>
<evidence type="ECO:0000259" key="1">
    <source>
        <dbReference type="Pfam" id="PF03551"/>
    </source>
</evidence>
<protein>
    <submittedName>
        <fullName evidence="2">Transcriptional regulator PadR-like family protein</fullName>
    </submittedName>
</protein>
<dbReference type="SUPFAM" id="SSF46785">
    <property type="entry name" value="Winged helix' DNA-binding domain"/>
    <property type="match status" value="1"/>
</dbReference>
<evidence type="ECO:0000313" key="3">
    <source>
        <dbReference type="Proteomes" id="UP000184474"/>
    </source>
</evidence>
<accession>A0A1M6RGQ7</accession>